<dbReference type="GO" id="GO:0005829">
    <property type="term" value="C:cytosol"/>
    <property type="evidence" value="ECO:0007669"/>
    <property type="project" value="TreeGrafter"/>
</dbReference>
<dbReference type="RefSeq" id="WP_203414273.1">
    <property type="nucleotide sequence ID" value="NZ_CP060244.1"/>
</dbReference>
<feature type="active site" description="Proton donor" evidence="8">
    <location>
        <position position="38"/>
    </location>
</feature>
<dbReference type="Gene3D" id="3.30.1300.10">
    <property type="entry name" value="Pantoate-beta-alanine ligase, C-terminal domain"/>
    <property type="match status" value="1"/>
</dbReference>
<keyword evidence="4 8" id="KW-0566">Pantothenate biosynthesis</keyword>
<protein>
    <recommendedName>
        <fullName evidence="8">Pantothenate synthetase</fullName>
        <shortName evidence="8">PS</shortName>
        <ecNumber evidence="8">6.3.2.1</ecNumber>
    </recommendedName>
    <alternativeName>
        <fullName evidence="8">Pantoate--beta-alanine ligase</fullName>
    </alternativeName>
    <alternativeName>
        <fullName evidence="8">Pantoate-activating enzyme</fullName>
    </alternativeName>
</protein>
<dbReference type="GO" id="GO:0005524">
    <property type="term" value="F:ATP binding"/>
    <property type="evidence" value="ECO:0007669"/>
    <property type="project" value="UniProtKB-KW"/>
</dbReference>
<comment type="miscellaneous">
    <text evidence="8">The reaction proceeds by a bi uni uni bi ping pong mechanism.</text>
</comment>
<reference evidence="9 10" key="1">
    <citation type="submission" date="2020-08" db="EMBL/GenBank/DDBJ databases">
        <title>Complete genome sequence of Entomobacter blattae G55GP.</title>
        <authorList>
            <person name="Poehlein A."/>
            <person name="Guzman J."/>
            <person name="Daniel R."/>
            <person name="Vilcinskas A."/>
        </authorList>
    </citation>
    <scope>NUCLEOTIDE SEQUENCE [LARGE SCALE GENOMIC DNA]</scope>
    <source>
        <strain evidence="9 10">G55GP</strain>
    </source>
</reference>
<comment type="pathway">
    <text evidence="1 8">Cofactor biosynthesis; (R)-pantothenate biosynthesis; (R)-pantothenate from (R)-pantoate and beta-alanine: step 1/1.</text>
</comment>
<comment type="subunit">
    <text evidence="8">Homodimer.</text>
</comment>
<dbReference type="HAMAP" id="MF_00158">
    <property type="entry name" value="PanC"/>
    <property type="match status" value="1"/>
</dbReference>
<feature type="binding site" evidence="8">
    <location>
        <position position="185"/>
    </location>
    <ligand>
        <name>ATP</name>
        <dbReference type="ChEBI" id="CHEBI:30616"/>
    </ligand>
</feature>
<dbReference type="EC" id="6.3.2.1" evidence="8"/>
<evidence type="ECO:0000256" key="6">
    <source>
        <dbReference type="ARBA" id="ARBA00022840"/>
    </source>
</evidence>
<dbReference type="InterPro" id="IPR003721">
    <property type="entry name" value="Pantoate_ligase"/>
</dbReference>
<dbReference type="NCBIfam" id="TIGR00018">
    <property type="entry name" value="panC"/>
    <property type="match status" value="1"/>
</dbReference>
<evidence type="ECO:0000256" key="4">
    <source>
        <dbReference type="ARBA" id="ARBA00022655"/>
    </source>
</evidence>
<feature type="binding site" evidence="8">
    <location>
        <position position="162"/>
    </location>
    <ligand>
        <name>(R)-pantoate</name>
        <dbReference type="ChEBI" id="CHEBI:15980"/>
    </ligand>
</feature>
<evidence type="ECO:0000256" key="2">
    <source>
        <dbReference type="ARBA" id="ARBA00009256"/>
    </source>
</evidence>
<feature type="binding site" evidence="8">
    <location>
        <begin position="31"/>
        <end position="38"/>
    </location>
    <ligand>
        <name>ATP</name>
        <dbReference type="ChEBI" id="CHEBI:30616"/>
    </ligand>
</feature>
<organism evidence="9 10">
    <name type="scientific">Entomobacter blattae</name>
    <dbReference type="NCBI Taxonomy" id="2762277"/>
    <lineage>
        <taxon>Bacteria</taxon>
        <taxon>Pseudomonadati</taxon>
        <taxon>Pseudomonadota</taxon>
        <taxon>Alphaproteobacteria</taxon>
        <taxon>Acetobacterales</taxon>
        <taxon>Acetobacteraceae</taxon>
        <taxon>Entomobacter</taxon>
    </lineage>
</organism>
<gene>
    <name evidence="8 9" type="primary">panC</name>
    <name evidence="9" type="ORF">JGUZn3_06260</name>
</gene>
<dbReference type="CDD" id="cd00560">
    <property type="entry name" value="PanC"/>
    <property type="match status" value="1"/>
</dbReference>
<dbReference type="EMBL" id="CP060244">
    <property type="protein sequence ID" value="QNT77868.1"/>
    <property type="molecule type" value="Genomic_DNA"/>
</dbReference>
<dbReference type="KEGG" id="ebla:JGUZn3_06260"/>
<dbReference type="GO" id="GO:0004592">
    <property type="term" value="F:pantoate-beta-alanine ligase activity"/>
    <property type="evidence" value="ECO:0007669"/>
    <property type="project" value="UniProtKB-UniRule"/>
</dbReference>
<feature type="binding site" evidence="8">
    <location>
        <begin position="156"/>
        <end position="159"/>
    </location>
    <ligand>
        <name>ATP</name>
        <dbReference type="ChEBI" id="CHEBI:30616"/>
    </ligand>
</feature>
<keyword evidence="8" id="KW-0963">Cytoplasm</keyword>
<dbReference type="Proteomes" id="UP000516349">
    <property type="component" value="Chromosome"/>
</dbReference>
<keyword evidence="3 8" id="KW-0436">Ligase</keyword>
<dbReference type="PANTHER" id="PTHR21299:SF1">
    <property type="entry name" value="PANTOATE--BETA-ALANINE LIGASE"/>
    <property type="match status" value="1"/>
</dbReference>
<accession>A0A7H1NQ08</accession>
<keyword evidence="5 8" id="KW-0547">Nucleotide-binding</keyword>
<dbReference type="Pfam" id="PF02569">
    <property type="entry name" value="Pantoate_ligase"/>
    <property type="match status" value="1"/>
</dbReference>
<sequence>MEVLRNLADLEDYRHHIGLKKSEMLTLVPTMGSLHAGHLSLVQRAKEPSPEQPEALPAKVMVSIFVNPIQFDQPEDLKRYPRQEEYDIALLSEAGCDAVWIPDVKAMYPKGFATRIEVEGPALLWEGARRPGHFSGVATVVARLFGLITPDRAIFGEKDWQQLQVIKRMVADLSLGIIIEGAPIVREEDGLALSSRNQFLTPTERAQAPILYKTLLQVREKLQNKAPHSVLQEARQTLTEKGFSVDYLEIVQKEEMLVAKAWSEHTRLITAARLGSVRLLDNIGP</sequence>
<evidence type="ECO:0000313" key="10">
    <source>
        <dbReference type="Proteomes" id="UP000516349"/>
    </source>
</evidence>
<comment type="subcellular location">
    <subcellularLocation>
        <location evidence="8">Cytoplasm</location>
    </subcellularLocation>
</comment>
<feature type="binding site" evidence="8">
    <location>
        <position position="70"/>
    </location>
    <ligand>
        <name>beta-alanine</name>
        <dbReference type="ChEBI" id="CHEBI:57966"/>
    </ligand>
</feature>
<comment type="function">
    <text evidence="8">Catalyzes the condensation of pantoate with beta-alanine in an ATP-dependent reaction via a pantoyl-adenylate intermediate.</text>
</comment>
<evidence type="ECO:0000313" key="9">
    <source>
        <dbReference type="EMBL" id="QNT77868.1"/>
    </source>
</evidence>
<dbReference type="PANTHER" id="PTHR21299">
    <property type="entry name" value="CYTIDYLATE KINASE/PANTOATE-BETA-ALANINE LIGASE"/>
    <property type="match status" value="1"/>
</dbReference>
<dbReference type="Gene3D" id="3.40.50.620">
    <property type="entry name" value="HUPs"/>
    <property type="match status" value="1"/>
</dbReference>
<dbReference type="InterPro" id="IPR042176">
    <property type="entry name" value="Pantoate_ligase_C"/>
</dbReference>
<evidence type="ECO:0000256" key="7">
    <source>
        <dbReference type="ARBA" id="ARBA00048258"/>
    </source>
</evidence>
<name>A0A7H1NQ08_9PROT</name>
<feature type="binding site" evidence="8">
    <location>
        <begin position="193"/>
        <end position="196"/>
    </location>
    <ligand>
        <name>ATP</name>
        <dbReference type="ChEBI" id="CHEBI:30616"/>
    </ligand>
</feature>
<evidence type="ECO:0000256" key="1">
    <source>
        <dbReference type="ARBA" id="ARBA00004990"/>
    </source>
</evidence>
<evidence type="ECO:0000256" key="3">
    <source>
        <dbReference type="ARBA" id="ARBA00022598"/>
    </source>
</evidence>
<keyword evidence="10" id="KW-1185">Reference proteome</keyword>
<evidence type="ECO:0000256" key="8">
    <source>
        <dbReference type="HAMAP-Rule" id="MF_00158"/>
    </source>
</evidence>
<feature type="binding site" evidence="8">
    <location>
        <position position="70"/>
    </location>
    <ligand>
        <name>(R)-pantoate</name>
        <dbReference type="ChEBI" id="CHEBI:15980"/>
    </ligand>
</feature>
<comment type="catalytic activity">
    <reaction evidence="7 8">
        <text>(R)-pantoate + beta-alanine + ATP = (R)-pantothenate + AMP + diphosphate + H(+)</text>
        <dbReference type="Rhea" id="RHEA:10912"/>
        <dbReference type="ChEBI" id="CHEBI:15378"/>
        <dbReference type="ChEBI" id="CHEBI:15980"/>
        <dbReference type="ChEBI" id="CHEBI:29032"/>
        <dbReference type="ChEBI" id="CHEBI:30616"/>
        <dbReference type="ChEBI" id="CHEBI:33019"/>
        <dbReference type="ChEBI" id="CHEBI:57966"/>
        <dbReference type="ChEBI" id="CHEBI:456215"/>
        <dbReference type="EC" id="6.3.2.1"/>
    </reaction>
</comment>
<keyword evidence="6 8" id="KW-0067">ATP-binding</keyword>
<evidence type="ECO:0000256" key="5">
    <source>
        <dbReference type="ARBA" id="ARBA00022741"/>
    </source>
</evidence>
<dbReference type="InterPro" id="IPR014729">
    <property type="entry name" value="Rossmann-like_a/b/a_fold"/>
</dbReference>
<dbReference type="GO" id="GO:0015940">
    <property type="term" value="P:pantothenate biosynthetic process"/>
    <property type="evidence" value="ECO:0007669"/>
    <property type="project" value="UniProtKB-UniRule"/>
</dbReference>
<dbReference type="AlphaFoldDB" id="A0A7H1NQ08"/>
<dbReference type="UniPathway" id="UPA00028">
    <property type="reaction ID" value="UER00005"/>
</dbReference>
<proteinExistence type="inferred from homology"/>
<dbReference type="SUPFAM" id="SSF52374">
    <property type="entry name" value="Nucleotidylyl transferase"/>
    <property type="match status" value="1"/>
</dbReference>
<comment type="similarity">
    <text evidence="2 8">Belongs to the pantothenate synthetase family.</text>
</comment>